<organism evidence="2 3">
    <name type="scientific">Kribbella jejuensis</name>
    <dbReference type="NCBI Taxonomy" id="236068"/>
    <lineage>
        <taxon>Bacteria</taxon>
        <taxon>Bacillati</taxon>
        <taxon>Actinomycetota</taxon>
        <taxon>Actinomycetes</taxon>
        <taxon>Propionibacteriales</taxon>
        <taxon>Kribbellaceae</taxon>
        <taxon>Kribbella</taxon>
    </lineage>
</organism>
<gene>
    <name evidence="2" type="ORF">FB475_5676</name>
</gene>
<sequence>MSEHQETSHRSGWRFWQGRSAGDTTPGSRVSAVYFVESTAVAGGLVATIAYAAAGPSASLSVVSASVMIAVAALGSGVLVGILFGVPRTTPGIDRQAGGDAAVPAGGAIPQAASLGAVGANTNLEQISDWLTKILVGVGLTQFTAIKREASQLFHGLAPALGDGSGRASFAGSVVIYFFVVGFLTGWLYARLRLGLLMSNTDALLELARRADRAGDTETAQTARERANNQLALATDSLATPTTGTTDLILQYNRLRDTPPSTRRTSQMSEIVRQARRLPDSQPFHQLDVVQLFNEGTHGSRIVALALMETDPRLADFPSVLNAIQNSRSGFEQYHALTVANLMAASLSADAKAQLQQALESDDVRSKWEGDTSRASLAATILDRLRSSSS</sequence>
<dbReference type="AlphaFoldDB" id="A0A542DSP1"/>
<proteinExistence type="predicted"/>
<feature type="transmembrane region" description="Helical" evidence="1">
    <location>
        <begin position="170"/>
        <end position="190"/>
    </location>
</feature>
<feature type="transmembrane region" description="Helical" evidence="1">
    <location>
        <begin position="60"/>
        <end position="86"/>
    </location>
</feature>
<dbReference type="OrthoDB" id="1257168at2"/>
<keyword evidence="1" id="KW-0812">Transmembrane</keyword>
<keyword evidence="1" id="KW-1133">Transmembrane helix</keyword>
<dbReference type="RefSeq" id="WP_141860008.1">
    <property type="nucleotide sequence ID" value="NZ_BAAAKA010000009.1"/>
</dbReference>
<comment type="caution">
    <text evidence="2">The sequence shown here is derived from an EMBL/GenBank/DDBJ whole genome shotgun (WGS) entry which is preliminary data.</text>
</comment>
<dbReference type="EMBL" id="VFMM01000003">
    <property type="protein sequence ID" value="TQJ06026.1"/>
    <property type="molecule type" value="Genomic_DNA"/>
</dbReference>
<reference evidence="2 3" key="1">
    <citation type="submission" date="2019-06" db="EMBL/GenBank/DDBJ databases">
        <title>Sequencing the genomes of 1000 actinobacteria strains.</title>
        <authorList>
            <person name="Klenk H.-P."/>
        </authorList>
    </citation>
    <scope>NUCLEOTIDE SEQUENCE [LARGE SCALE GENOMIC DNA]</scope>
    <source>
        <strain evidence="2 3">DSM 17305</strain>
    </source>
</reference>
<dbReference type="Proteomes" id="UP000316298">
    <property type="component" value="Unassembled WGS sequence"/>
</dbReference>
<name>A0A542DSP1_9ACTN</name>
<keyword evidence="1" id="KW-0472">Membrane</keyword>
<evidence type="ECO:0000256" key="1">
    <source>
        <dbReference type="SAM" id="Phobius"/>
    </source>
</evidence>
<keyword evidence="3" id="KW-1185">Reference proteome</keyword>
<accession>A0A542DSP1</accession>
<feature type="transmembrane region" description="Helical" evidence="1">
    <location>
        <begin position="32"/>
        <end position="53"/>
    </location>
</feature>
<protein>
    <submittedName>
        <fullName evidence="2">Uncharacterized protein</fullName>
    </submittedName>
</protein>
<evidence type="ECO:0000313" key="3">
    <source>
        <dbReference type="Proteomes" id="UP000316298"/>
    </source>
</evidence>
<evidence type="ECO:0000313" key="2">
    <source>
        <dbReference type="EMBL" id="TQJ06026.1"/>
    </source>
</evidence>